<reference evidence="1 2" key="1">
    <citation type="submission" date="2016-11" db="EMBL/GenBank/DDBJ databases">
        <title>Whole Genome Sequencing of Mucilaginibacter polytrichastri RG4-7(T) isolated from the moss sample.</title>
        <authorList>
            <person name="Li Y."/>
        </authorList>
    </citation>
    <scope>NUCLEOTIDE SEQUENCE [LARGE SCALE GENOMIC DNA]</scope>
    <source>
        <strain evidence="1 2">RG4-7</strain>
    </source>
</reference>
<comment type="caution">
    <text evidence="1">The sequence shown here is derived from an EMBL/GenBank/DDBJ whole genome shotgun (WGS) entry which is preliminary data.</text>
</comment>
<dbReference type="RefSeq" id="WP_074487565.1">
    <property type="nucleotide sequence ID" value="NZ_FPAM01000001.1"/>
</dbReference>
<proteinExistence type="predicted"/>
<dbReference type="OrthoDB" id="793431at2"/>
<dbReference type="EMBL" id="MPPL01000001">
    <property type="protein sequence ID" value="OKS84852.1"/>
    <property type="molecule type" value="Genomic_DNA"/>
</dbReference>
<evidence type="ECO:0000313" key="2">
    <source>
        <dbReference type="Proteomes" id="UP000186720"/>
    </source>
</evidence>
<organism evidence="1 2">
    <name type="scientific">Mucilaginibacter polytrichastri</name>
    <dbReference type="NCBI Taxonomy" id="1302689"/>
    <lineage>
        <taxon>Bacteria</taxon>
        <taxon>Pseudomonadati</taxon>
        <taxon>Bacteroidota</taxon>
        <taxon>Sphingobacteriia</taxon>
        <taxon>Sphingobacteriales</taxon>
        <taxon>Sphingobacteriaceae</taxon>
        <taxon>Mucilaginibacter</taxon>
    </lineage>
</organism>
<dbReference type="Proteomes" id="UP000186720">
    <property type="component" value="Unassembled WGS sequence"/>
</dbReference>
<accession>A0A1Q5ZSV5</accession>
<dbReference type="STRING" id="1302689.RG47T_0289"/>
<keyword evidence="2" id="KW-1185">Reference proteome</keyword>
<protein>
    <submittedName>
        <fullName evidence="1">Uncharacterized protein</fullName>
    </submittedName>
</protein>
<name>A0A1Q5ZSV5_9SPHI</name>
<gene>
    <name evidence="1" type="ORF">RG47T_0289</name>
</gene>
<dbReference type="AlphaFoldDB" id="A0A1Q5ZSV5"/>
<sequence>MRAQILKTTGGKLHIKIPEHLHEVTLGQLIEMQSTENMSDLEAIQILSGIPMSELQNIKNFGDLQLFNNHVAALSLQIKNLYNSESLPKTITFTIDGKPVKVKVISNLSIEPAGAFLAARDVITEEINDHIEQHGDNWQANFNPSLKTCAMLLAHYFYCTVSGNWYNEYKAEEFYDEVIKLPFTDALPIAKYFFLNYPNLSKPKISCWLRVQLLWKKRLALSRFKNSGMLTQ</sequence>
<evidence type="ECO:0000313" key="1">
    <source>
        <dbReference type="EMBL" id="OKS84852.1"/>
    </source>
</evidence>